<organism evidence="1 2">
    <name type="scientific">Pleurodeles waltl</name>
    <name type="common">Iberian ribbed newt</name>
    <dbReference type="NCBI Taxonomy" id="8319"/>
    <lineage>
        <taxon>Eukaryota</taxon>
        <taxon>Metazoa</taxon>
        <taxon>Chordata</taxon>
        <taxon>Craniata</taxon>
        <taxon>Vertebrata</taxon>
        <taxon>Euteleostomi</taxon>
        <taxon>Amphibia</taxon>
        <taxon>Batrachia</taxon>
        <taxon>Caudata</taxon>
        <taxon>Salamandroidea</taxon>
        <taxon>Salamandridae</taxon>
        <taxon>Pleurodelinae</taxon>
        <taxon>Pleurodeles</taxon>
    </lineage>
</organism>
<evidence type="ECO:0000313" key="1">
    <source>
        <dbReference type="EMBL" id="KAJ1148641.1"/>
    </source>
</evidence>
<proteinExistence type="predicted"/>
<name>A0AAV7R783_PLEWA</name>
<dbReference type="EMBL" id="JANPWB010000009">
    <property type="protein sequence ID" value="KAJ1148641.1"/>
    <property type="molecule type" value="Genomic_DNA"/>
</dbReference>
<keyword evidence="2" id="KW-1185">Reference proteome</keyword>
<protein>
    <submittedName>
        <fullName evidence="1">Uncharacterized protein</fullName>
    </submittedName>
</protein>
<gene>
    <name evidence="1" type="ORF">NDU88_001469</name>
</gene>
<dbReference type="Proteomes" id="UP001066276">
    <property type="component" value="Chromosome 5"/>
</dbReference>
<accession>A0AAV7R783</accession>
<dbReference type="AlphaFoldDB" id="A0AAV7R783"/>
<evidence type="ECO:0000313" key="2">
    <source>
        <dbReference type="Proteomes" id="UP001066276"/>
    </source>
</evidence>
<sequence>MITNLSKYVSTFTALIKAQFNMRHMFNNGVFGRAGRRGLSAGKEYKGPIMIKEEEEDILEVQQPPSTPDEEGDLEPEVTDRLCRAPRQLVLNKNQNIVVEKEIASMLEKNAIVRVSVQGKVYISTLFLVVKK</sequence>
<comment type="caution">
    <text evidence="1">The sequence shown here is derived from an EMBL/GenBank/DDBJ whole genome shotgun (WGS) entry which is preliminary data.</text>
</comment>
<reference evidence="1" key="1">
    <citation type="journal article" date="2022" name="bioRxiv">
        <title>Sequencing and chromosome-scale assembly of the giantPleurodeles waltlgenome.</title>
        <authorList>
            <person name="Brown T."/>
            <person name="Elewa A."/>
            <person name="Iarovenko S."/>
            <person name="Subramanian E."/>
            <person name="Araus A.J."/>
            <person name="Petzold A."/>
            <person name="Susuki M."/>
            <person name="Suzuki K.-i.T."/>
            <person name="Hayashi T."/>
            <person name="Toyoda A."/>
            <person name="Oliveira C."/>
            <person name="Osipova E."/>
            <person name="Leigh N.D."/>
            <person name="Simon A."/>
            <person name="Yun M.H."/>
        </authorList>
    </citation>
    <scope>NUCLEOTIDE SEQUENCE</scope>
    <source>
        <strain evidence="1">20211129_DDA</strain>
        <tissue evidence="1">Liver</tissue>
    </source>
</reference>